<feature type="region of interest" description="Disordered" evidence="2">
    <location>
        <begin position="715"/>
        <end position="739"/>
    </location>
</feature>
<sequence>MRCCCALAAACICLFAVQGAIAPTRACAQSDWRFSFGVCHEGLRHIYPYTQRCDETKSPVKPSPLFNVSCHKTCPAGTHLAAKLRNGLTVLDCVECKPGYFSLGGGLLISGQAGDWHRSWPPGLRTGCSYRRLDGSWHTDGASTTGLTTGVCQIQILSPPTVAGAYYIRATHTRSKGTRSPPGVALFVLAPGDRRLCSRISGNLHPQASGFTGQRPGASQADNGRRSLNFWLLAAAGGCSYDRKAQVAGMAGAQGVVLAPAAILDIGAGPHGPPEHSPGRDNVSRTVPIYEFLDSQDAQVLAAALRVRPKGHAEMILNDTAVQLCSEPEPSALPEMGTPGNVTYGCNAWTPDELGNSIHSGDNRNFNRMVSSLELSVNIVRKEGYVVFRYQVDAEEGYDGFSFEVDWKEVNSLKAAIGTLPQLLDDLRSHNLPESAISDAEQNLKVGVNLLEANLPRICFLGKTGSGKTSLMNALLGKTLLPAEDTGKVLITVNECSVEEWREKKRMLVNVMQGGYEDDAGVDVDDMQNVAEAVLKAACPDVAPEEVQLETPEAPEFLQRLENSSQRDPQHFQCSEDARKFLVDRVHLASSDDWVQSVLTSRVLIRGNFPNVPQDCIMVDLPGLEDTNLLRSSVAERYFDLYCNHAWFCLAKTENRIGSNAGLSRQIRALARGGNLDKILLVRTRADEAPKKGTEKLDREHEEFKRLCLQELTKQSSRARSSGPESEVAGETSASSSSVPAMSFAGYVQATADPGSEDRPPEIKIEAVVRKLQHVGAQHIQKLRTLIINTYEALQSLARERFQEEQEREAERQREVEREEARRRMEALERQHQRLREEQAADERRRQHLEELRQARERRAQEAQSRRANLVLNFTQALNDSKRMVQERIGFHMLSGKAETVMRGGIYASTSRGNFDLVDTFCGALTIRGHAFDILTAKLDGCAHVLRWQYAKDYSGYTGMDRAQLQLVQVVGTQYADLECFHCHGSGMHSIGGADHCNACLRNQYLSAGRSASLARCQPCPAGKWSVPGSVSAASCVTAEKCTSESFKVALSPCQSGRQHQVRSWILPVICDVNDSLAAALLQGAAGDQECVPCAPNTYRPNNAECVPKTISCPAGHYAVTELVLSRWAEWPKNLSQEVIGPHEEVTGTADVPGGWALNNGSLHMTLGVGGIHITDKLEARLHLDVQVTLSPGRVNFTLELPSAVMWADMRFLVDGVVSSNIPGFHVEQLPMRAQHVTRFQVTGPLWPGRHRLTWSCLVATHCWEQRGAQREIDESGHFDLRRVRLVRVAVQGAANAGSEWAMGTLEVLVVQLNVPLAQQDRWHRMVLAAAAVLLGIFSPRNYNGDYR</sequence>
<dbReference type="SUPFAM" id="SSF57184">
    <property type="entry name" value="Growth factor receptor domain"/>
    <property type="match status" value="1"/>
</dbReference>
<dbReference type="InterPro" id="IPR045063">
    <property type="entry name" value="Dynamin_N"/>
</dbReference>
<dbReference type="EMBL" id="CAJNJA010019476">
    <property type="protein sequence ID" value="CAE7446020.1"/>
    <property type="molecule type" value="Genomic_DNA"/>
</dbReference>
<feature type="compositionally biased region" description="Polar residues" evidence="2">
    <location>
        <begin position="715"/>
        <end position="724"/>
    </location>
</feature>
<organism evidence="5 6">
    <name type="scientific">Symbiodinium necroappetens</name>
    <dbReference type="NCBI Taxonomy" id="1628268"/>
    <lineage>
        <taxon>Eukaryota</taxon>
        <taxon>Sar</taxon>
        <taxon>Alveolata</taxon>
        <taxon>Dinophyceae</taxon>
        <taxon>Suessiales</taxon>
        <taxon>Symbiodiniaceae</taxon>
        <taxon>Symbiodinium</taxon>
    </lineage>
</organism>
<feature type="domain" description="Dynamin N-terminal" evidence="4">
    <location>
        <begin position="458"/>
        <end position="639"/>
    </location>
</feature>
<dbReference type="OrthoDB" id="441817at2759"/>
<dbReference type="GO" id="GO:0016020">
    <property type="term" value="C:membrane"/>
    <property type="evidence" value="ECO:0007669"/>
    <property type="project" value="TreeGrafter"/>
</dbReference>
<gene>
    <name evidence="5" type="primary">Elapor1</name>
    <name evidence="5" type="ORF">SNEC2469_LOCUS12296</name>
</gene>
<keyword evidence="3" id="KW-0732">Signal</keyword>
<dbReference type="Proteomes" id="UP000601435">
    <property type="component" value="Unassembled WGS sequence"/>
</dbReference>
<dbReference type="Pfam" id="PF00350">
    <property type="entry name" value="Dynamin_N"/>
    <property type="match status" value="1"/>
</dbReference>
<name>A0A812RK38_9DINO</name>
<feature type="signal peptide" evidence="3">
    <location>
        <begin position="1"/>
        <end position="19"/>
    </location>
</feature>
<dbReference type="InterPro" id="IPR039181">
    <property type="entry name" value="Elapor1/2"/>
</dbReference>
<evidence type="ECO:0000256" key="1">
    <source>
        <dbReference type="SAM" id="Coils"/>
    </source>
</evidence>
<evidence type="ECO:0000313" key="5">
    <source>
        <dbReference type="EMBL" id="CAE7446020.1"/>
    </source>
</evidence>
<evidence type="ECO:0000256" key="2">
    <source>
        <dbReference type="SAM" id="MobiDB-lite"/>
    </source>
</evidence>
<protein>
    <submittedName>
        <fullName evidence="5">Elapor1 protein</fullName>
    </submittedName>
</protein>
<feature type="coiled-coil region" evidence="1">
    <location>
        <begin position="794"/>
        <end position="866"/>
    </location>
</feature>
<accession>A0A812RK38</accession>
<keyword evidence="6" id="KW-1185">Reference proteome</keyword>
<evidence type="ECO:0000313" key="6">
    <source>
        <dbReference type="Proteomes" id="UP000601435"/>
    </source>
</evidence>
<keyword evidence="1" id="KW-0175">Coiled coil</keyword>
<dbReference type="InterPro" id="IPR009030">
    <property type="entry name" value="Growth_fac_rcpt_cys_sf"/>
</dbReference>
<dbReference type="InterPro" id="IPR027417">
    <property type="entry name" value="P-loop_NTPase"/>
</dbReference>
<dbReference type="SMART" id="SM01411">
    <property type="entry name" value="Ephrin_rec_like"/>
    <property type="match status" value="2"/>
</dbReference>
<dbReference type="CDD" id="cd00882">
    <property type="entry name" value="Ras_like_GTPase"/>
    <property type="match status" value="1"/>
</dbReference>
<dbReference type="PANTHER" id="PTHR22727:SF15">
    <property type="entry name" value="MRH DOMAIN-CONTAINING PROTEIN"/>
    <property type="match status" value="1"/>
</dbReference>
<reference evidence="5" key="1">
    <citation type="submission" date="2021-02" db="EMBL/GenBank/DDBJ databases">
        <authorList>
            <person name="Dougan E. K."/>
            <person name="Rhodes N."/>
            <person name="Thang M."/>
            <person name="Chan C."/>
        </authorList>
    </citation>
    <scope>NUCLEOTIDE SEQUENCE</scope>
</reference>
<dbReference type="Gene3D" id="3.40.50.300">
    <property type="entry name" value="P-loop containing nucleotide triphosphate hydrolases"/>
    <property type="match status" value="1"/>
</dbReference>
<comment type="caution">
    <text evidence="5">The sequence shown here is derived from an EMBL/GenBank/DDBJ whole genome shotgun (WGS) entry which is preliminary data.</text>
</comment>
<proteinExistence type="predicted"/>
<dbReference type="SUPFAM" id="SSF52540">
    <property type="entry name" value="P-loop containing nucleoside triphosphate hydrolases"/>
    <property type="match status" value="1"/>
</dbReference>
<evidence type="ECO:0000259" key="4">
    <source>
        <dbReference type="Pfam" id="PF00350"/>
    </source>
</evidence>
<feature type="chain" id="PRO_5032329885" evidence="3">
    <location>
        <begin position="20"/>
        <end position="1348"/>
    </location>
</feature>
<dbReference type="PANTHER" id="PTHR22727">
    <property type="entry name" value="PROTEIN CBG13728"/>
    <property type="match status" value="1"/>
</dbReference>
<evidence type="ECO:0000256" key="3">
    <source>
        <dbReference type="SAM" id="SignalP"/>
    </source>
</evidence>
<feature type="compositionally biased region" description="Low complexity" evidence="2">
    <location>
        <begin position="725"/>
        <end position="739"/>
    </location>
</feature>